<evidence type="ECO:0000313" key="1">
    <source>
        <dbReference type="EMBL" id="OTL93627.1"/>
    </source>
</evidence>
<proteinExistence type="predicted"/>
<name>A0AB36LXB4_ACINO</name>
<dbReference type="Proteomes" id="UP000194767">
    <property type="component" value="Unassembled WGS sequence"/>
</dbReference>
<reference evidence="1 2" key="1">
    <citation type="submission" date="2017-05" db="EMBL/GenBank/DDBJ databases">
        <authorList>
            <person name="Kreiswirth B."/>
            <person name="Manca C."/>
            <person name="Chen L."/>
            <person name="Evans S."/>
            <person name="Fowler V."/>
            <person name="Patel R."/>
            <person name="Chambers H."/>
            <person name="Bonomo R."/>
            <person name="Paul V."/>
            <person name="Sankar J."/>
            <person name="Gaind R."/>
            <person name="Ray P."/>
            <person name="Gautam V."/>
            <person name="Biswal M."/>
            <person name="Datta S."/>
            <person name="Walia K."/>
            <person name="Adams M."/>
            <person name="Nelson K."/>
            <person name="Sutton G."/>
            <person name="Fouts D."/>
            <person name="Hujer K."/>
            <person name="Hujer A."/>
        </authorList>
    </citation>
    <scope>NUCLEOTIDE SEQUENCE [LARGE SCALE GENOMIC DNA]</scope>
    <source>
        <strain evidence="1 2">PR324</strain>
    </source>
</reference>
<dbReference type="AlphaFoldDB" id="A0AB36LXB4"/>
<evidence type="ECO:0000313" key="2">
    <source>
        <dbReference type="Proteomes" id="UP000194767"/>
    </source>
</evidence>
<comment type="caution">
    <text evidence="1">The sequence shown here is derived from an EMBL/GenBank/DDBJ whole genome shotgun (WGS) entry which is preliminary data.</text>
</comment>
<gene>
    <name evidence="1" type="ORF">B9X58_18585</name>
</gene>
<accession>A0AB36LXB4</accession>
<dbReference type="EMBL" id="NGDO01000083">
    <property type="protein sequence ID" value="OTL93627.1"/>
    <property type="molecule type" value="Genomic_DNA"/>
</dbReference>
<feature type="non-terminal residue" evidence="1">
    <location>
        <position position="24"/>
    </location>
</feature>
<sequence>MIEQHYRVKDLVNYPERPAKDYVD</sequence>
<protein>
    <submittedName>
        <fullName evidence="1">Transcriptional regulator</fullName>
    </submittedName>
</protein>
<organism evidence="1 2">
    <name type="scientific">Acinetobacter nosocomialis</name>
    <dbReference type="NCBI Taxonomy" id="106654"/>
    <lineage>
        <taxon>Bacteria</taxon>
        <taxon>Pseudomonadati</taxon>
        <taxon>Pseudomonadota</taxon>
        <taxon>Gammaproteobacteria</taxon>
        <taxon>Moraxellales</taxon>
        <taxon>Moraxellaceae</taxon>
        <taxon>Acinetobacter</taxon>
        <taxon>Acinetobacter calcoaceticus/baumannii complex</taxon>
    </lineage>
</organism>